<dbReference type="InterPro" id="IPR052157">
    <property type="entry name" value="BCAA_transport_permease"/>
</dbReference>
<feature type="transmembrane region" description="Helical" evidence="9">
    <location>
        <begin position="305"/>
        <end position="327"/>
    </location>
</feature>
<keyword evidence="5" id="KW-0029">Amino-acid transport</keyword>
<proteinExistence type="inferred from homology"/>
<keyword evidence="12" id="KW-1185">Reference proteome</keyword>
<evidence type="ECO:0000256" key="5">
    <source>
        <dbReference type="ARBA" id="ARBA00022970"/>
    </source>
</evidence>
<sequence length="540" mass="58747">MRTLLYLLPFFLCLSSLSAQDELSTRKILSQVILLEDDAQEQAIAELRERGEPIIGEVVEAWRLGKVSIDETPAGPRVLLETSEDSYVDLLTGKAATASEEVKISRASRSLRKTLKRIVDVLDLRSPDLNKRIAAAEKLGLSQNEEYLPDLRELTPKQEDKKVKKAFQEALWISELKNGTPDEQLAAVSKLGEMKSYPARDFLEKLLSEKQETAPDNLADFEAAITTALRKIDDHQKIVEIAGTLVRGLSTGSVLLLVAYGLAITFGQMGVINMAHGEFIAIGGYTTYLVQNFFLTQYGPDSAAFQWYFIIALPIAFLASALVGAGLEKGLIQFLYKRPLESLLATWGVSMILQQVFRLKFGAANVAVASPGWLSGSYELWGISLSYNRISLIIFAALVVVVTWLLLTKTNWGLHVRATMQNRQMSSCLGVSSARVNMLTFAFGSGLAGLAGAFLSQIGNVGPSMGQTYIVDSFMVVVVGGVGNLFGAAISSLGIGVVDQGLQPLFGPVMGKITVLLGIILFLQFKPGGIFPARSRSLED</sequence>
<evidence type="ECO:0000313" key="11">
    <source>
        <dbReference type="EMBL" id="MBK1833065.1"/>
    </source>
</evidence>
<keyword evidence="3" id="KW-1003">Cell membrane</keyword>
<reference evidence="11" key="1">
    <citation type="submission" date="2021-01" db="EMBL/GenBank/DDBJ databases">
        <title>Modified the classification status of verrucomicrobia.</title>
        <authorList>
            <person name="Feng X."/>
        </authorList>
    </citation>
    <scope>NUCLEOTIDE SEQUENCE</scope>
    <source>
        <strain evidence="11">KCTC 12986</strain>
    </source>
</reference>
<comment type="caution">
    <text evidence="11">The sequence shown here is derived from an EMBL/GenBank/DDBJ whole genome shotgun (WGS) entry which is preliminary data.</text>
</comment>
<protein>
    <submittedName>
        <fullName evidence="11">Urea ABC transporter permease subunit UrtB</fullName>
    </submittedName>
</protein>
<feature type="transmembrane region" description="Helical" evidence="9">
    <location>
        <begin position="428"/>
        <end position="454"/>
    </location>
</feature>
<gene>
    <name evidence="11" type="primary">urtB</name>
    <name evidence="11" type="ORF">JIN78_03245</name>
</gene>
<dbReference type="InterPro" id="IPR016024">
    <property type="entry name" value="ARM-type_fold"/>
</dbReference>
<comment type="subcellular location">
    <subcellularLocation>
        <location evidence="1">Cell membrane</location>
        <topology evidence="1">Multi-pass membrane protein</topology>
    </subcellularLocation>
</comment>
<dbReference type="PANTHER" id="PTHR11795">
    <property type="entry name" value="BRANCHED-CHAIN AMINO ACID TRANSPORT SYSTEM PERMEASE PROTEIN LIVH"/>
    <property type="match status" value="1"/>
</dbReference>
<dbReference type="Proteomes" id="UP000604083">
    <property type="component" value="Unassembled WGS sequence"/>
</dbReference>
<feature type="signal peptide" evidence="10">
    <location>
        <begin position="1"/>
        <end position="19"/>
    </location>
</feature>
<evidence type="ECO:0000256" key="1">
    <source>
        <dbReference type="ARBA" id="ARBA00004651"/>
    </source>
</evidence>
<keyword evidence="6 9" id="KW-1133">Transmembrane helix</keyword>
<dbReference type="InterPro" id="IPR017779">
    <property type="entry name" value="ABC_UrtB_bac"/>
</dbReference>
<dbReference type="PANTHER" id="PTHR11795:SF447">
    <property type="entry name" value="ABC TRANSPORTER PERMEASE PROTEIN"/>
    <property type="match status" value="1"/>
</dbReference>
<feature type="transmembrane region" description="Helical" evidence="9">
    <location>
        <begin position="474"/>
        <end position="498"/>
    </location>
</feature>
<dbReference type="EMBL" id="JAENIO010000005">
    <property type="protein sequence ID" value="MBK1833065.1"/>
    <property type="molecule type" value="Genomic_DNA"/>
</dbReference>
<keyword evidence="4 9" id="KW-0812">Transmembrane</keyword>
<name>A0A934RLN8_9BACT</name>
<keyword evidence="7 9" id="KW-0472">Membrane</keyword>
<organism evidence="11 12">
    <name type="scientific">Roseibacillus ishigakijimensis</name>
    <dbReference type="NCBI Taxonomy" id="454146"/>
    <lineage>
        <taxon>Bacteria</taxon>
        <taxon>Pseudomonadati</taxon>
        <taxon>Verrucomicrobiota</taxon>
        <taxon>Verrucomicrobiia</taxon>
        <taxon>Verrucomicrobiales</taxon>
        <taxon>Verrucomicrobiaceae</taxon>
        <taxon>Roseibacillus</taxon>
    </lineage>
</organism>
<feature type="transmembrane region" description="Helical" evidence="9">
    <location>
        <begin position="245"/>
        <end position="267"/>
    </location>
</feature>
<evidence type="ECO:0000256" key="7">
    <source>
        <dbReference type="ARBA" id="ARBA00023136"/>
    </source>
</evidence>
<dbReference type="CDD" id="cd06582">
    <property type="entry name" value="TM_PBP1_LivH_like"/>
    <property type="match status" value="1"/>
</dbReference>
<evidence type="ECO:0000256" key="9">
    <source>
        <dbReference type="SAM" id="Phobius"/>
    </source>
</evidence>
<feature type="chain" id="PRO_5037496412" evidence="10">
    <location>
        <begin position="20"/>
        <end position="540"/>
    </location>
</feature>
<evidence type="ECO:0000256" key="3">
    <source>
        <dbReference type="ARBA" id="ARBA00022475"/>
    </source>
</evidence>
<dbReference type="GO" id="GO:0006865">
    <property type="term" value="P:amino acid transport"/>
    <property type="evidence" value="ECO:0007669"/>
    <property type="project" value="UniProtKB-KW"/>
</dbReference>
<dbReference type="NCBIfam" id="TIGR03409">
    <property type="entry name" value="urea_trans_UrtB"/>
    <property type="match status" value="1"/>
</dbReference>
<evidence type="ECO:0000313" key="12">
    <source>
        <dbReference type="Proteomes" id="UP000604083"/>
    </source>
</evidence>
<dbReference type="AlphaFoldDB" id="A0A934RLN8"/>
<accession>A0A934RLN8</accession>
<dbReference type="GO" id="GO:0005886">
    <property type="term" value="C:plasma membrane"/>
    <property type="evidence" value="ECO:0007669"/>
    <property type="project" value="UniProtKB-SubCell"/>
</dbReference>
<evidence type="ECO:0000256" key="4">
    <source>
        <dbReference type="ARBA" id="ARBA00022692"/>
    </source>
</evidence>
<dbReference type="Gene3D" id="1.25.10.10">
    <property type="entry name" value="Leucine-rich Repeat Variant"/>
    <property type="match status" value="1"/>
</dbReference>
<evidence type="ECO:0000256" key="8">
    <source>
        <dbReference type="ARBA" id="ARBA00037998"/>
    </source>
</evidence>
<dbReference type="Pfam" id="PF02653">
    <property type="entry name" value="BPD_transp_2"/>
    <property type="match status" value="1"/>
</dbReference>
<feature type="transmembrane region" description="Helical" evidence="9">
    <location>
        <begin position="279"/>
        <end position="299"/>
    </location>
</feature>
<dbReference type="SUPFAM" id="SSF48371">
    <property type="entry name" value="ARM repeat"/>
    <property type="match status" value="1"/>
</dbReference>
<feature type="transmembrane region" description="Helical" evidence="9">
    <location>
        <begin position="390"/>
        <end position="407"/>
    </location>
</feature>
<evidence type="ECO:0000256" key="2">
    <source>
        <dbReference type="ARBA" id="ARBA00022448"/>
    </source>
</evidence>
<keyword evidence="10" id="KW-0732">Signal</keyword>
<dbReference type="InterPro" id="IPR001851">
    <property type="entry name" value="ABC_transp_permease"/>
</dbReference>
<feature type="transmembrane region" description="Helical" evidence="9">
    <location>
        <begin position="505"/>
        <end position="525"/>
    </location>
</feature>
<dbReference type="GO" id="GO:0022857">
    <property type="term" value="F:transmembrane transporter activity"/>
    <property type="evidence" value="ECO:0007669"/>
    <property type="project" value="InterPro"/>
</dbReference>
<evidence type="ECO:0000256" key="6">
    <source>
        <dbReference type="ARBA" id="ARBA00022989"/>
    </source>
</evidence>
<evidence type="ECO:0000256" key="10">
    <source>
        <dbReference type="SAM" id="SignalP"/>
    </source>
</evidence>
<dbReference type="RefSeq" id="WP_200390495.1">
    <property type="nucleotide sequence ID" value="NZ_JAENIO010000005.1"/>
</dbReference>
<keyword evidence="2" id="KW-0813">Transport</keyword>
<dbReference type="InterPro" id="IPR011989">
    <property type="entry name" value="ARM-like"/>
</dbReference>
<comment type="similarity">
    <text evidence="8">Belongs to the binding-protein-dependent transport system permease family. LivHM subfamily.</text>
</comment>